<accession>A0A1J1I1B4</accession>
<evidence type="ECO:0000313" key="7">
    <source>
        <dbReference type="EMBL" id="CRK93995.1"/>
    </source>
</evidence>
<dbReference type="STRING" id="568069.A0A1J1I1B4"/>
<comment type="subunit">
    <text evidence="6">Component of the mitochondrial ribosome large subunit (39S) which comprises a 16S rRNA and about 50 distinct proteins.</text>
</comment>
<evidence type="ECO:0000256" key="5">
    <source>
        <dbReference type="ARBA" id="ARBA00035716"/>
    </source>
</evidence>
<dbReference type="Gene3D" id="3.30.70.1730">
    <property type="match status" value="1"/>
</dbReference>
<organism evidence="7 8">
    <name type="scientific">Clunio marinus</name>
    <dbReference type="NCBI Taxonomy" id="568069"/>
    <lineage>
        <taxon>Eukaryota</taxon>
        <taxon>Metazoa</taxon>
        <taxon>Ecdysozoa</taxon>
        <taxon>Arthropoda</taxon>
        <taxon>Hexapoda</taxon>
        <taxon>Insecta</taxon>
        <taxon>Pterygota</taxon>
        <taxon>Neoptera</taxon>
        <taxon>Endopterygota</taxon>
        <taxon>Diptera</taxon>
        <taxon>Nematocera</taxon>
        <taxon>Chironomoidea</taxon>
        <taxon>Chironomidae</taxon>
        <taxon>Clunio</taxon>
    </lineage>
</organism>
<evidence type="ECO:0000313" key="8">
    <source>
        <dbReference type="Proteomes" id="UP000183832"/>
    </source>
</evidence>
<comment type="similarity">
    <text evidence="1">Belongs to the universal ribosomal protein uL10 family.</text>
</comment>
<dbReference type="Proteomes" id="UP000183832">
    <property type="component" value="Unassembled WGS sequence"/>
</dbReference>
<dbReference type="InterPro" id="IPR043141">
    <property type="entry name" value="Ribosomal_uL10-like_sf"/>
</dbReference>
<proteinExistence type="inferred from homology"/>
<evidence type="ECO:0000256" key="4">
    <source>
        <dbReference type="ARBA" id="ARBA00035707"/>
    </source>
</evidence>
<dbReference type="InterPro" id="IPR001790">
    <property type="entry name" value="Ribosomal_uL10"/>
</dbReference>
<dbReference type="GO" id="GO:1990904">
    <property type="term" value="C:ribonucleoprotein complex"/>
    <property type="evidence" value="ECO:0007669"/>
    <property type="project" value="UniProtKB-KW"/>
</dbReference>
<dbReference type="EMBL" id="CVRI01000038">
    <property type="protein sequence ID" value="CRK93995.1"/>
    <property type="molecule type" value="Genomic_DNA"/>
</dbReference>
<evidence type="ECO:0000256" key="3">
    <source>
        <dbReference type="ARBA" id="ARBA00023274"/>
    </source>
</evidence>
<dbReference type="SUPFAM" id="SSF160369">
    <property type="entry name" value="Ribosomal protein L10-like"/>
    <property type="match status" value="1"/>
</dbReference>
<keyword evidence="3" id="KW-0687">Ribonucleoprotein</keyword>
<dbReference type="OrthoDB" id="360689at2759"/>
<protein>
    <recommendedName>
        <fullName evidence="4">Large ribosomal subunit protein uL10m</fullName>
    </recommendedName>
    <alternativeName>
        <fullName evidence="5">39S ribosomal protein L10, mitochondrial</fullName>
    </alternativeName>
</protein>
<dbReference type="AlphaFoldDB" id="A0A1J1I1B4"/>
<dbReference type="InterPro" id="IPR047865">
    <property type="entry name" value="Ribosomal_uL10_bac_type"/>
</dbReference>
<evidence type="ECO:0000256" key="1">
    <source>
        <dbReference type="ARBA" id="ARBA00008889"/>
    </source>
</evidence>
<dbReference type="PANTHER" id="PTHR11560">
    <property type="entry name" value="39S RIBOSOMAL PROTEIN L10, MITOCHONDRIAL"/>
    <property type="match status" value="1"/>
</dbReference>
<dbReference type="FunFam" id="3.30.70.1730:FF:000012">
    <property type="entry name" value="Mitochondrial Ribosomal Protein, Large"/>
    <property type="match status" value="1"/>
</dbReference>
<evidence type="ECO:0000256" key="2">
    <source>
        <dbReference type="ARBA" id="ARBA00022980"/>
    </source>
</evidence>
<evidence type="ECO:0000256" key="6">
    <source>
        <dbReference type="ARBA" id="ARBA00038782"/>
    </source>
</evidence>
<dbReference type="GO" id="GO:0005840">
    <property type="term" value="C:ribosome"/>
    <property type="evidence" value="ECO:0007669"/>
    <property type="project" value="UniProtKB-KW"/>
</dbReference>
<dbReference type="Pfam" id="PF00466">
    <property type="entry name" value="Ribosomal_L10"/>
    <property type="match status" value="1"/>
</dbReference>
<reference evidence="7 8" key="1">
    <citation type="submission" date="2015-04" db="EMBL/GenBank/DDBJ databases">
        <authorList>
            <person name="Syromyatnikov M.Y."/>
            <person name="Popov V.N."/>
        </authorList>
    </citation>
    <scope>NUCLEOTIDE SEQUENCE [LARGE SCALE GENOMIC DNA]</scope>
</reference>
<keyword evidence="2" id="KW-0689">Ribosomal protein</keyword>
<sequence>MAQTLKRSFLTPHSPVLNFQRFRGKINIQRPRAPGRYRQLLEAVSNPIYPKRVEIKPCIEVRKIYRSTEENPYEKIIARETKNWFDHSQMVTIFHINPISSYEFFKARVAFFQEGMQIKKYGMKIMKLALNDTKYEAVLSLHNKKCQSTVYAFSPDHKKVATVLKIVKKIPQMHLLAGIVEDQFLSKNELIEYSQQGNIDIARSQFVNVLNMASSQLVQNLQSHQSNLVNILDAHVRESGKFEDSNKSDESEKSEKS</sequence>
<keyword evidence="8" id="KW-1185">Reference proteome</keyword>
<name>A0A1J1I1B4_9DIPT</name>
<gene>
    <name evidence="7" type="ORF">CLUMA_CG007521</name>
</gene>